<evidence type="ECO:0000313" key="3">
    <source>
        <dbReference type="Proteomes" id="UP000225108"/>
    </source>
</evidence>
<feature type="compositionally biased region" description="Polar residues" evidence="1">
    <location>
        <begin position="121"/>
        <end position="131"/>
    </location>
</feature>
<feature type="region of interest" description="Disordered" evidence="1">
    <location>
        <begin position="101"/>
        <end position="196"/>
    </location>
</feature>
<dbReference type="AlphaFoldDB" id="A0A2G3PH54"/>
<proteinExistence type="predicted"/>
<reference evidence="2 3" key="1">
    <citation type="submission" date="2017-10" db="EMBL/GenBank/DDBJ databases">
        <title>The draft genome sequence of Williamsia sp. BULT 1.1 isolated from the semi-arid grassland soils from South Africa.</title>
        <authorList>
            <person name="Kabwe M.H."/>
            <person name="Govender N."/>
            <person name="Mutseka Lunga P."/>
            <person name="Vikram S."/>
            <person name="Makhalanyane T.P."/>
        </authorList>
    </citation>
    <scope>NUCLEOTIDE SEQUENCE [LARGE SCALE GENOMIC DNA]</scope>
    <source>
        <strain evidence="2 3">BULT 1.1</strain>
    </source>
</reference>
<dbReference type="Proteomes" id="UP000225108">
    <property type="component" value="Unassembled WGS sequence"/>
</dbReference>
<dbReference type="EMBL" id="PEBD01000013">
    <property type="protein sequence ID" value="PHV64472.1"/>
    <property type="molecule type" value="Genomic_DNA"/>
</dbReference>
<name>A0A2G3PH54_WILMA</name>
<evidence type="ECO:0000313" key="2">
    <source>
        <dbReference type="EMBL" id="PHV64472.1"/>
    </source>
</evidence>
<organism evidence="2 3">
    <name type="scientific">Williamsia marianensis</name>
    <dbReference type="NCBI Taxonomy" id="85044"/>
    <lineage>
        <taxon>Bacteria</taxon>
        <taxon>Bacillati</taxon>
        <taxon>Actinomycetota</taxon>
        <taxon>Actinomycetes</taxon>
        <taxon>Mycobacteriales</taxon>
        <taxon>Nocardiaceae</taxon>
        <taxon>Williamsia</taxon>
    </lineage>
</organism>
<protein>
    <submittedName>
        <fullName evidence="2">Uncharacterized protein</fullName>
    </submittedName>
</protein>
<accession>A0A2G3PH54</accession>
<dbReference type="RefSeq" id="WP_189339420.1">
    <property type="nucleotide sequence ID" value="NZ_PEBD01000013.1"/>
</dbReference>
<gene>
    <name evidence="2" type="ORF">CSW57_23825</name>
</gene>
<evidence type="ECO:0000256" key="1">
    <source>
        <dbReference type="SAM" id="MobiDB-lite"/>
    </source>
</evidence>
<feature type="compositionally biased region" description="Low complexity" evidence="1">
    <location>
        <begin position="132"/>
        <end position="142"/>
    </location>
</feature>
<sequence length="219" mass="23261">MATEFDLCWSTVIAASDTHEAFVHAPENGWVQRCRLGLGHDGTHGSDGGAEPPDARRTWVLWLDGQSGQRLAELESCVASDGVHGGSCVLFADHGGPHRFAPPSKMRGFGAPYRPEPLVSRNGSRNGTLVTASDAAARAVAPKSPPRRHREPDAEQEETAESSRDPASSGVSPAGDQPESNRSAGHSRTPTVDEALLAVADALTDLARALRHRPAEPQR</sequence>
<comment type="caution">
    <text evidence="2">The sequence shown here is derived from an EMBL/GenBank/DDBJ whole genome shotgun (WGS) entry which is preliminary data.</text>
</comment>
<feature type="compositionally biased region" description="Polar residues" evidence="1">
    <location>
        <begin position="178"/>
        <end position="190"/>
    </location>
</feature>